<evidence type="ECO:0000313" key="1">
    <source>
        <dbReference type="EMBL" id="CAA7395321.1"/>
    </source>
</evidence>
<dbReference type="CDD" id="cd00303">
    <property type="entry name" value="retropepsin_like"/>
    <property type="match status" value="1"/>
</dbReference>
<dbReference type="Gene3D" id="2.40.70.10">
    <property type="entry name" value="Acid Proteases"/>
    <property type="match status" value="1"/>
</dbReference>
<dbReference type="EMBL" id="LR746267">
    <property type="protein sequence ID" value="CAA7395321.1"/>
    <property type="molecule type" value="Genomic_DNA"/>
</dbReference>
<accession>A0A7I8KC98</accession>
<name>A0A7I8KC98_SPIIN</name>
<proteinExistence type="predicted"/>
<sequence>MVDSRVTHNKAVNSEARTLTEATRGAQLRLGTWEGRVDFMVLPMDDFSAILGIDFLTRAQAGIVPQWRAVLLAGGPAPCFVKGDETFLITLLELEQSAEPGEDGTRPSYPQFQDLLLERISTRLPPCHEVEHGRELTSGTRPPANVLYKMTPMFLEKLHR</sequence>
<dbReference type="AlphaFoldDB" id="A0A7I8KC98"/>
<evidence type="ECO:0000313" key="2">
    <source>
        <dbReference type="Proteomes" id="UP000663760"/>
    </source>
</evidence>
<dbReference type="InterPro" id="IPR021109">
    <property type="entry name" value="Peptidase_aspartic_dom_sf"/>
</dbReference>
<gene>
    <name evidence="1" type="ORF">SI8410_04005982</name>
</gene>
<organism evidence="1 2">
    <name type="scientific">Spirodela intermedia</name>
    <name type="common">Intermediate duckweed</name>
    <dbReference type="NCBI Taxonomy" id="51605"/>
    <lineage>
        <taxon>Eukaryota</taxon>
        <taxon>Viridiplantae</taxon>
        <taxon>Streptophyta</taxon>
        <taxon>Embryophyta</taxon>
        <taxon>Tracheophyta</taxon>
        <taxon>Spermatophyta</taxon>
        <taxon>Magnoliopsida</taxon>
        <taxon>Liliopsida</taxon>
        <taxon>Araceae</taxon>
        <taxon>Lemnoideae</taxon>
        <taxon>Spirodela</taxon>
    </lineage>
</organism>
<dbReference type="OrthoDB" id="1939491at2759"/>
<protein>
    <submittedName>
        <fullName evidence="1">Uncharacterized protein</fullName>
    </submittedName>
</protein>
<dbReference type="Proteomes" id="UP000663760">
    <property type="component" value="Chromosome 4"/>
</dbReference>
<keyword evidence="2" id="KW-1185">Reference proteome</keyword>
<reference evidence="1" key="1">
    <citation type="submission" date="2020-02" db="EMBL/GenBank/DDBJ databases">
        <authorList>
            <person name="Scholz U."/>
            <person name="Mascher M."/>
            <person name="Fiebig A."/>
        </authorList>
    </citation>
    <scope>NUCLEOTIDE SEQUENCE</scope>
</reference>